<dbReference type="SUPFAM" id="SSF48452">
    <property type="entry name" value="TPR-like"/>
    <property type="match status" value="1"/>
</dbReference>
<dbReference type="InterPro" id="IPR045957">
    <property type="entry name" value="DUF6377"/>
</dbReference>
<evidence type="ECO:0000259" key="4">
    <source>
        <dbReference type="Pfam" id="PF19904"/>
    </source>
</evidence>
<feature type="domain" description="DUF6377" evidence="4">
    <location>
        <begin position="257"/>
        <end position="503"/>
    </location>
</feature>
<evidence type="ECO:0000256" key="3">
    <source>
        <dbReference type="SAM" id="SignalP"/>
    </source>
</evidence>
<feature type="coiled-coil region" evidence="1">
    <location>
        <begin position="357"/>
        <end position="394"/>
    </location>
</feature>
<evidence type="ECO:0000313" key="6">
    <source>
        <dbReference type="Proteomes" id="UP001165296"/>
    </source>
</evidence>
<dbReference type="EMBL" id="JAJADR010000005">
    <property type="protein sequence ID" value="MCB2409623.1"/>
    <property type="molecule type" value="Genomic_DNA"/>
</dbReference>
<evidence type="ECO:0000313" key="5">
    <source>
        <dbReference type="EMBL" id="MCB2409623.1"/>
    </source>
</evidence>
<keyword evidence="1" id="KW-0175">Coiled coil</keyword>
<comment type="caution">
    <text evidence="5">The sequence shown here is derived from an EMBL/GenBank/DDBJ whole genome shotgun (WGS) entry which is preliminary data.</text>
</comment>
<keyword evidence="2" id="KW-1133">Transmembrane helix</keyword>
<accession>A0ABS8AVF8</accession>
<keyword evidence="6" id="KW-1185">Reference proteome</keyword>
<protein>
    <submittedName>
        <fullName evidence="5">DUF6377 domain-containing protein</fullName>
    </submittedName>
</protein>
<keyword evidence="2" id="KW-0472">Membrane</keyword>
<keyword evidence="3" id="KW-0732">Signal</keyword>
<keyword evidence="2" id="KW-0812">Transmembrane</keyword>
<dbReference type="Proteomes" id="UP001165296">
    <property type="component" value="Unassembled WGS sequence"/>
</dbReference>
<dbReference type="RefSeq" id="WP_226177374.1">
    <property type="nucleotide sequence ID" value="NZ_JAJADR010000005.1"/>
</dbReference>
<reference evidence="5" key="1">
    <citation type="submission" date="2021-10" db="EMBL/GenBank/DDBJ databases">
        <authorList>
            <person name="Dean J.D."/>
            <person name="Kim M.K."/>
            <person name="Newey C.N."/>
            <person name="Stoker T.S."/>
            <person name="Thompson D.W."/>
            <person name="Grose J.H."/>
        </authorList>
    </citation>
    <scope>NUCLEOTIDE SEQUENCE</scope>
    <source>
        <strain evidence="5">BT178</strain>
    </source>
</reference>
<feature type="chain" id="PRO_5046938358" evidence="3">
    <location>
        <begin position="20"/>
        <end position="541"/>
    </location>
</feature>
<feature type="transmembrane region" description="Helical" evidence="2">
    <location>
        <begin position="332"/>
        <end position="351"/>
    </location>
</feature>
<sequence length="541" mass="62338">MKLLLFVCVFLVSSLPGFGAAGTADSLLTELNSTLARKRHYDAQRWKQISVLTAAYTSNKAADNAKFDLGLRIYDEYKAFKYDSAFVYSQQLIRIAEQLKSPAKVEIAKLRLAFILLSAGMFKETFDTLDKIQPSQLSKADKLDFYFLKARAYSDLGDFDQDQVYRPAYYRQALAYADTALQYSQPGTYDWLSMQQFRAIKNGDLKAGAALYGQIRRLPRLSLHQLAVSASATAYIYTLLKREDKAFELLLVSAIADVKSATKETVAIFKLSNYCYQRGDLENAYTFIREAREEAAFYKAKQRQIEISHVSSLIEGQKINIIESQRKSLKTYATIVTLLAVFVVGFLFIIFRQLRKLQQADRLISQSNQELRERNEKLNQLNSVLNEANKIKEEYIAYYFHNNSHYIDRLEALKKTLDTQLSNKQYAGVQKLADSINIKKERNELFKGFDTVFLRLFPHFIEQFNGLFREEDRIQLPDDLLLTTELRIFALIRLGIDDSEQISRMLGYSINTIYTYKTRVKNRSIVPNEEFEARIQAIEAV</sequence>
<evidence type="ECO:0000256" key="1">
    <source>
        <dbReference type="SAM" id="Coils"/>
    </source>
</evidence>
<proteinExistence type="predicted"/>
<evidence type="ECO:0000256" key="2">
    <source>
        <dbReference type="SAM" id="Phobius"/>
    </source>
</evidence>
<gene>
    <name evidence="5" type="ORF">LGH74_16650</name>
</gene>
<organism evidence="5 6">
    <name type="scientific">Hymenobacter lucidus</name>
    <dbReference type="NCBI Taxonomy" id="2880930"/>
    <lineage>
        <taxon>Bacteria</taxon>
        <taxon>Pseudomonadati</taxon>
        <taxon>Bacteroidota</taxon>
        <taxon>Cytophagia</taxon>
        <taxon>Cytophagales</taxon>
        <taxon>Hymenobacteraceae</taxon>
        <taxon>Hymenobacter</taxon>
    </lineage>
</organism>
<dbReference type="Pfam" id="PF19904">
    <property type="entry name" value="DUF6377"/>
    <property type="match status" value="1"/>
</dbReference>
<dbReference type="InterPro" id="IPR011990">
    <property type="entry name" value="TPR-like_helical_dom_sf"/>
</dbReference>
<name>A0ABS8AVF8_9BACT</name>
<feature type="signal peptide" evidence="3">
    <location>
        <begin position="1"/>
        <end position="19"/>
    </location>
</feature>